<dbReference type="Gene3D" id="3.90.1210.10">
    <property type="entry name" value="Antifreeze-like/N-acetylneuraminic acid synthase C-terminal domain"/>
    <property type="match status" value="1"/>
</dbReference>
<dbReference type="InterPro" id="IPR013132">
    <property type="entry name" value="PseI/NeuA/B-like_N"/>
</dbReference>
<dbReference type="PROSITE" id="PS50844">
    <property type="entry name" value="AFP_LIKE"/>
    <property type="match status" value="1"/>
</dbReference>
<dbReference type="InterPro" id="IPR013785">
    <property type="entry name" value="Aldolase_TIM"/>
</dbReference>
<dbReference type="InterPro" id="IPR006190">
    <property type="entry name" value="SAF_AFP_Neu5Ac"/>
</dbReference>
<feature type="domain" description="AFP-like" evidence="1">
    <location>
        <begin position="293"/>
        <end position="354"/>
    </location>
</feature>
<dbReference type="Gene3D" id="3.20.20.70">
    <property type="entry name" value="Aldolase class I"/>
    <property type="match status" value="1"/>
</dbReference>
<dbReference type="GO" id="GO:0047444">
    <property type="term" value="F:N-acylneuraminate-9-phosphate synthase activity"/>
    <property type="evidence" value="ECO:0007669"/>
    <property type="project" value="TreeGrafter"/>
</dbReference>
<dbReference type="GO" id="GO:0016051">
    <property type="term" value="P:carbohydrate biosynthetic process"/>
    <property type="evidence" value="ECO:0007669"/>
    <property type="project" value="InterPro"/>
</dbReference>
<evidence type="ECO:0000313" key="3">
    <source>
        <dbReference type="Proteomes" id="UP000177811"/>
    </source>
</evidence>
<name>A0A1G2KU25_9BACT</name>
<gene>
    <name evidence="2" type="ORF">A3C16_04855</name>
</gene>
<dbReference type="Pfam" id="PF03102">
    <property type="entry name" value="NeuB"/>
    <property type="match status" value="1"/>
</dbReference>
<dbReference type="SUPFAM" id="SSF51569">
    <property type="entry name" value="Aldolase"/>
    <property type="match status" value="1"/>
</dbReference>
<evidence type="ECO:0000313" key="2">
    <source>
        <dbReference type="EMBL" id="OHA02112.1"/>
    </source>
</evidence>
<dbReference type="PANTHER" id="PTHR42966:SF1">
    <property type="entry name" value="SIALIC ACID SYNTHASE"/>
    <property type="match status" value="1"/>
</dbReference>
<comment type="caution">
    <text evidence="2">The sequence shown here is derived from an EMBL/GenBank/DDBJ whole genome shotgun (WGS) entry which is preliminary data.</text>
</comment>
<dbReference type="CDD" id="cd11615">
    <property type="entry name" value="SAF_NeuB_like"/>
    <property type="match status" value="1"/>
</dbReference>
<organism evidence="2 3">
    <name type="scientific">Candidatus Sungbacteria bacterium RIFCSPHIGHO2_02_FULL_51_29</name>
    <dbReference type="NCBI Taxonomy" id="1802273"/>
    <lineage>
        <taxon>Bacteria</taxon>
        <taxon>Candidatus Sungiibacteriota</taxon>
    </lineage>
</organism>
<protein>
    <recommendedName>
        <fullName evidence="1">AFP-like domain-containing protein</fullName>
    </recommendedName>
</protein>
<proteinExistence type="predicted"/>
<dbReference type="Proteomes" id="UP000177811">
    <property type="component" value="Unassembled WGS sequence"/>
</dbReference>
<accession>A0A1G2KU25</accession>
<dbReference type="AlphaFoldDB" id="A0A1G2KU25"/>
<dbReference type="SUPFAM" id="SSF51269">
    <property type="entry name" value="AFP III-like domain"/>
    <property type="match status" value="1"/>
</dbReference>
<dbReference type="InterPro" id="IPR051690">
    <property type="entry name" value="PseI-like"/>
</dbReference>
<evidence type="ECO:0000259" key="1">
    <source>
        <dbReference type="PROSITE" id="PS50844"/>
    </source>
</evidence>
<dbReference type="InterPro" id="IPR057736">
    <property type="entry name" value="SAF_PseI/NeuA/NeuB"/>
</dbReference>
<dbReference type="InterPro" id="IPR036732">
    <property type="entry name" value="AFP_Neu5c_C_sf"/>
</dbReference>
<sequence length="354" mass="38488">MKDITFGSVHIGANAPCIIIAEIGVDHMGDMQKARRMIDAAKAAGADVAKFQIHIPYAEMALGHEKLLFHGGSLEDVFKRSHVTAAQHKELEEYCRGVGIQYLCTPFCPAAVDVLNTAVGVDAFKTGSGELTNLPQHRRIAKISARTGKPALVSTGMCTLEEIGDTLAVYREEGALENVVLMVCTSEYPLEKYDDISLGLIPRLRDLYGVWVGYSDHSKDSRIAAAAVALGAKVIEKHLTLAYGEGGCDDAVALTPDAFADAVVGIRRVESALGSEKAVRAEEEKTREWAFHSVVTNDMLAEGDAVTFDNVRPARPGTGIPAKYLDKKYSAALLGRRVKWALPKNHVLQWEDLW</sequence>
<dbReference type="EMBL" id="MHQL01000045">
    <property type="protein sequence ID" value="OHA02112.1"/>
    <property type="molecule type" value="Genomic_DNA"/>
</dbReference>
<reference evidence="2 3" key="1">
    <citation type="journal article" date="2016" name="Nat. Commun.">
        <title>Thousands of microbial genomes shed light on interconnected biogeochemical processes in an aquifer system.</title>
        <authorList>
            <person name="Anantharaman K."/>
            <person name="Brown C.T."/>
            <person name="Hug L.A."/>
            <person name="Sharon I."/>
            <person name="Castelle C.J."/>
            <person name="Probst A.J."/>
            <person name="Thomas B.C."/>
            <person name="Singh A."/>
            <person name="Wilkins M.J."/>
            <person name="Karaoz U."/>
            <person name="Brodie E.L."/>
            <person name="Williams K.H."/>
            <person name="Hubbard S.S."/>
            <person name="Banfield J.F."/>
        </authorList>
    </citation>
    <scope>NUCLEOTIDE SEQUENCE [LARGE SCALE GENOMIC DNA]</scope>
</reference>
<dbReference type="PANTHER" id="PTHR42966">
    <property type="entry name" value="N-ACETYLNEURAMINATE SYNTHASE"/>
    <property type="match status" value="1"/>
</dbReference>